<evidence type="ECO:0000256" key="3">
    <source>
        <dbReference type="ARBA" id="ARBA00022989"/>
    </source>
</evidence>
<evidence type="ECO:0000256" key="1">
    <source>
        <dbReference type="ARBA" id="ARBA00004194"/>
    </source>
</evidence>
<comment type="subcellular location">
    <subcellularLocation>
        <location evidence="1">Golgi apparatus membrane</location>
        <topology evidence="1">Single-pass membrane protein</topology>
    </subcellularLocation>
</comment>
<reference evidence="10" key="1">
    <citation type="submission" date="2023-08" db="EMBL/GenBank/DDBJ databases">
        <title>Reference Genome Resource for the Citrus Pathogen Phytophthora citrophthora.</title>
        <authorList>
            <person name="Moller H."/>
            <person name="Coetzee B."/>
            <person name="Rose L.J."/>
            <person name="Van Niekerk J.M."/>
        </authorList>
    </citation>
    <scope>NUCLEOTIDE SEQUENCE</scope>
    <source>
        <strain evidence="10">STE-U-9442</strain>
    </source>
</reference>
<dbReference type="EMBL" id="JASMQC010000038">
    <property type="protein sequence ID" value="KAK1930585.1"/>
    <property type="molecule type" value="Genomic_DNA"/>
</dbReference>
<evidence type="ECO:0000256" key="5">
    <source>
        <dbReference type="ARBA" id="ARBA00023054"/>
    </source>
</evidence>
<dbReference type="InterPro" id="IPR019177">
    <property type="entry name" value="Golgin_subfamily_A_member_5"/>
</dbReference>
<evidence type="ECO:0000313" key="11">
    <source>
        <dbReference type="Proteomes" id="UP001259832"/>
    </source>
</evidence>
<keyword evidence="2 9" id="KW-0812">Transmembrane</keyword>
<evidence type="ECO:0000313" key="10">
    <source>
        <dbReference type="EMBL" id="KAK1930585.1"/>
    </source>
</evidence>
<dbReference type="GO" id="GO:0007030">
    <property type="term" value="P:Golgi organization"/>
    <property type="evidence" value="ECO:0007669"/>
    <property type="project" value="InterPro"/>
</dbReference>
<comment type="caution">
    <text evidence="10">The sequence shown here is derived from an EMBL/GenBank/DDBJ whole genome shotgun (WGS) entry which is preliminary data.</text>
</comment>
<keyword evidence="4" id="KW-0333">Golgi apparatus</keyword>
<keyword evidence="3 9" id="KW-1133">Transmembrane helix</keyword>
<evidence type="ECO:0000256" key="8">
    <source>
        <dbReference type="SAM" id="MobiDB-lite"/>
    </source>
</evidence>
<dbReference type="AlphaFoldDB" id="A0AAD9G2J8"/>
<evidence type="ECO:0000256" key="7">
    <source>
        <dbReference type="SAM" id="Coils"/>
    </source>
</evidence>
<feature type="region of interest" description="Disordered" evidence="8">
    <location>
        <begin position="118"/>
        <end position="137"/>
    </location>
</feature>
<sequence length="902" mass="100621">MNWVSSSLELAGSLLESVDQQAALTLAGAEEDDQDTELLSQARTSQSSDGTASSAAETEEPEGSAADVAPVSTDGSSTSSSHTKTSNPAHIKITLPHSSSGNKLAGFVSAISTQLENVSSGRGGETPLSNNGVQPASTQEECARLQKELVRVKNELWLKEKQLGSTQKSMQICEEELVALEQECKEKIAQVQHEMSVIQQDKNSDEQNFIQALEVKDKQVRAMKADMDALTEAKAQYTDEIASLKAELEKAVESKEALWASAASANNASEQLIEPLRSELQDTLTAMNNLKREYTESKNAMFARQSQLENTNTELVNTVANLERELAKARETIATTIQNSSIGEAGKNTSSHFGVSSAMNDDYRRVQQTLVLTKKSLHDESRKNEVQKQEIIALTEELHRLKQALETAQENSSKQFDATSTENASLKEQVRQLTSQSSAAAAASGELRIQRLTNRLIEKQETIDSLRTRVTTMDVRLQDATLRAQRAEEKLARMEQNGGIDDMEMATPVGKIGRGGMRSRSNRMAHVISRVAPVVERSHRVLTALDVLDRWLLFLGRVFIQAPFARLGILCYVVLVHLWMFVILSFHTSHLTEEMQLSTAADNASIVHHSAIRRRLHRESTASMSPTPDAPVSTASEGAVSASSVHLDMNATSAEVTWLRRCLPIFVQPDVDIKNRNDLVKVFFRFERNDESGHLVCKLCIVFAGESSYNRMQEEIENSLATLCYRTFNRRTYKRTADINYMEFRNVDLNPDAAVPWASIFSTDHGGKQQWAQGEKKNLGNWFSLMHHYNTEVSHSDWKLHPQTHRPYIYLNTCNHMIGEKDNNPKLSKFNWIDYPFQQGNGDDAFLYVVDHVPTKCNLYSYFCFWRARNGGGCCDRHPGGKTVSRDGKSIYVKYPSNTTGL</sequence>
<accession>A0AAD9G2J8</accession>
<protein>
    <recommendedName>
        <fullName evidence="12">Transmembrane protein</fullName>
    </recommendedName>
</protein>
<evidence type="ECO:0000256" key="9">
    <source>
        <dbReference type="SAM" id="Phobius"/>
    </source>
</evidence>
<keyword evidence="5 7" id="KW-0175">Coiled coil</keyword>
<proteinExistence type="predicted"/>
<evidence type="ECO:0000256" key="2">
    <source>
        <dbReference type="ARBA" id="ARBA00022692"/>
    </source>
</evidence>
<dbReference type="Pfam" id="PF09787">
    <property type="entry name" value="Golgin_A5"/>
    <property type="match status" value="1"/>
</dbReference>
<feature type="compositionally biased region" description="Polar residues" evidence="8">
    <location>
        <begin position="406"/>
        <end position="432"/>
    </location>
</feature>
<feature type="region of interest" description="Disordered" evidence="8">
    <location>
        <begin position="27"/>
        <end position="97"/>
    </location>
</feature>
<feature type="region of interest" description="Disordered" evidence="8">
    <location>
        <begin position="405"/>
        <end position="432"/>
    </location>
</feature>
<dbReference type="PANTHER" id="PTHR13815">
    <property type="entry name" value="GOLGIN-84"/>
    <property type="match status" value="1"/>
</dbReference>
<keyword evidence="11" id="KW-1185">Reference proteome</keyword>
<evidence type="ECO:0008006" key="12">
    <source>
        <dbReference type="Google" id="ProtNLM"/>
    </source>
</evidence>
<organism evidence="10 11">
    <name type="scientific">Phytophthora citrophthora</name>
    <dbReference type="NCBI Taxonomy" id="4793"/>
    <lineage>
        <taxon>Eukaryota</taxon>
        <taxon>Sar</taxon>
        <taxon>Stramenopiles</taxon>
        <taxon>Oomycota</taxon>
        <taxon>Peronosporomycetes</taxon>
        <taxon>Peronosporales</taxon>
        <taxon>Peronosporaceae</taxon>
        <taxon>Phytophthora</taxon>
    </lineage>
</organism>
<name>A0AAD9G2J8_9STRA</name>
<dbReference type="Proteomes" id="UP001259832">
    <property type="component" value="Unassembled WGS sequence"/>
</dbReference>
<feature type="compositionally biased region" description="Polar residues" evidence="8">
    <location>
        <begin position="127"/>
        <end position="137"/>
    </location>
</feature>
<evidence type="ECO:0000256" key="4">
    <source>
        <dbReference type="ARBA" id="ARBA00023034"/>
    </source>
</evidence>
<keyword evidence="6 9" id="KW-0472">Membrane</keyword>
<feature type="compositionally biased region" description="Low complexity" evidence="8">
    <location>
        <begin position="47"/>
        <end position="56"/>
    </location>
</feature>
<feature type="compositionally biased region" description="Low complexity" evidence="8">
    <location>
        <begin position="72"/>
        <end position="86"/>
    </location>
</feature>
<feature type="transmembrane region" description="Helical" evidence="9">
    <location>
        <begin position="564"/>
        <end position="586"/>
    </location>
</feature>
<evidence type="ECO:0000256" key="6">
    <source>
        <dbReference type="ARBA" id="ARBA00023136"/>
    </source>
</evidence>
<dbReference type="PANTHER" id="PTHR13815:SF7">
    <property type="entry name" value="GOLGIN SUBFAMILY A MEMBER 5"/>
    <property type="match status" value="1"/>
</dbReference>
<feature type="compositionally biased region" description="Polar residues" evidence="8">
    <location>
        <begin position="37"/>
        <end position="46"/>
    </location>
</feature>
<gene>
    <name evidence="10" type="ORF">P3T76_013907</name>
</gene>
<dbReference type="GO" id="GO:0031985">
    <property type="term" value="C:Golgi cisterna"/>
    <property type="evidence" value="ECO:0007669"/>
    <property type="project" value="TreeGrafter"/>
</dbReference>
<feature type="coiled-coil region" evidence="7">
    <location>
        <begin position="142"/>
        <end position="339"/>
    </location>
</feature>
<dbReference type="GO" id="GO:0000301">
    <property type="term" value="P:retrograde transport, vesicle recycling within Golgi"/>
    <property type="evidence" value="ECO:0007669"/>
    <property type="project" value="TreeGrafter"/>
</dbReference>
<dbReference type="GO" id="GO:0000139">
    <property type="term" value="C:Golgi membrane"/>
    <property type="evidence" value="ECO:0007669"/>
    <property type="project" value="UniProtKB-SubCell"/>
</dbReference>